<dbReference type="EMBL" id="MG018930">
    <property type="protein sequence ID" value="ATW58374.1"/>
    <property type="molecule type" value="Genomic_DNA"/>
</dbReference>
<keyword evidence="11" id="KW-0735">Signal-anchor</keyword>
<evidence type="ECO:0000256" key="9">
    <source>
        <dbReference type="ARBA" id="ARBA00022852"/>
    </source>
</evidence>
<evidence type="ECO:0000256" key="11">
    <source>
        <dbReference type="ARBA" id="ARBA00022968"/>
    </source>
</evidence>
<evidence type="ECO:0000256" key="12">
    <source>
        <dbReference type="ARBA" id="ARBA00022989"/>
    </source>
</evidence>
<keyword evidence="8 16" id="KW-0378">Hydrolase</keyword>
<comment type="similarity">
    <text evidence="16">Belongs to the glycosyl hydrolase 24 family.</text>
</comment>
<keyword evidence="14" id="KW-0578">Host cell lysis by virus</keyword>
<evidence type="ECO:0000256" key="6">
    <source>
        <dbReference type="ARBA" id="ARBA00022638"/>
    </source>
</evidence>
<proteinExistence type="inferred from homology"/>
<dbReference type="InterPro" id="IPR023347">
    <property type="entry name" value="Lysozyme_dom_sf"/>
</dbReference>
<accession>A0A2H4P869</accession>
<gene>
    <name evidence="17" type="ORF">CNR37_00167</name>
</gene>
<evidence type="ECO:0000256" key="7">
    <source>
        <dbReference type="ARBA" id="ARBA00022692"/>
    </source>
</evidence>
<dbReference type="GO" id="GO:0009253">
    <property type="term" value="P:peptidoglycan catabolic process"/>
    <property type="evidence" value="ECO:0007669"/>
    <property type="project" value="InterPro"/>
</dbReference>
<evidence type="ECO:0000313" key="18">
    <source>
        <dbReference type="Proteomes" id="UP000241096"/>
    </source>
</evidence>
<evidence type="ECO:0000256" key="15">
    <source>
        <dbReference type="ARBA" id="ARBA00023295"/>
    </source>
</evidence>
<evidence type="ECO:0000256" key="14">
    <source>
        <dbReference type="ARBA" id="ARBA00023142"/>
    </source>
</evidence>
<sequence>MSVKTKLAALGLSGALVLAGTTLVAPWEGKENVAYKDVVGVWTQCYGDTHDVNRTRAKTDDECSASLAKQLVKHNEEMKRYVLVPMTDYQEAAFTSLVYNIGVGNWKNSTALKLLNRGLYKEACEQLPRWNKANGKVYRGLTNRRLSEMEVCLGNNKQAIEEARRVVELYRESDYIDPLVGEVK</sequence>
<keyword evidence="13" id="KW-0472">Membrane</keyword>
<dbReference type="HAMAP" id="MF_04110">
    <property type="entry name" value="ENDOLYSIN_T4"/>
    <property type="match status" value="1"/>
</dbReference>
<dbReference type="PANTHER" id="PTHR38107">
    <property type="match status" value="1"/>
</dbReference>
<comment type="catalytic activity">
    <reaction evidence="1 16">
        <text>Hydrolysis of (1-&gt;4)-beta-linkages between N-acetylmuramic acid and N-acetyl-D-glucosamine residues in a peptidoglycan and between N-acetyl-D-glucosamine residues in chitodextrins.</text>
        <dbReference type="EC" id="3.2.1.17"/>
    </reaction>
</comment>
<name>A0A2H4P869_9CAUD</name>
<keyword evidence="15 16" id="KW-0326">Glycosidase</keyword>
<evidence type="ECO:0000313" key="17">
    <source>
        <dbReference type="EMBL" id="ATW58374.1"/>
    </source>
</evidence>
<evidence type="ECO:0000256" key="3">
    <source>
        <dbReference type="ARBA" id="ARBA00022511"/>
    </source>
</evidence>
<evidence type="ECO:0000256" key="10">
    <source>
        <dbReference type="ARBA" id="ARBA00022870"/>
    </source>
</evidence>
<dbReference type="GO" id="GO:0016998">
    <property type="term" value="P:cell wall macromolecule catabolic process"/>
    <property type="evidence" value="ECO:0007669"/>
    <property type="project" value="InterPro"/>
</dbReference>
<keyword evidence="7" id="KW-0812">Transmembrane</keyword>
<dbReference type="PANTHER" id="PTHR38107:SF3">
    <property type="entry name" value="LYSOZYME RRRD-RELATED"/>
    <property type="match status" value="1"/>
</dbReference>
<evidence type="ECO:0000256" key="1">
    <source>
        <dbReference type="ARBA" id="ARBA00000632"/>
    </source>
</evidence>
<reference evidence="17 18" key="1">
    <citation type="submission" date="2017-09" db="EMBL/GenBank/DDBJ databases">
        <authorList>
            <person name="Ehlers B."/>
            <person name="Leendertz F.H."/>
        </authorList>
    </citation>
    <scope>NUCLEOTIDE SEQUENCE [LARGE SCALE GENOMIC DNA]</scope>
</reference>
<dbReference type="GO" id="GO:0003796">
    <property type="term" value="F:lysozyme activity"/>
    <property type="evidence" value="ECO:0007669"/>
    <property type="project" value="UniProtKB-EC"/>
</dbReference>
<dbReference type="CDD" id="cd16900">
    <property type="entry name" value="endolysin_R21-like"/>
    <property type="match status" value="1"/>
</dbReference>
<dbReference type="EC" id="3.2.1.17" evidence="16"/>
<evidence type="ECO:0000256" key="13">
    <source>
        <dbReference type="ARBA" id="ARBA00023136"/>
    </source>
</evidence>
<evidence type="ECO:0000256" key="8">
    <source>
        <dbReference type="ARBA" id="ARBA00022801"/>
    </source>
</evidence>
<dbReference type="HAMAP" id="MF_04136">
    <property type="entry name" value="SAR_ENDOLYSIN"/>
    <property type="match status" value="1"/>
</dbReference>
<dbReference type="Pfam" id="PF00959">
    <property type="entry name" value="Phage_lysozyme"/>
    <property type="match status" value="1"/>
</dbReference>
<dbReference type="InterPro" id="IPR034690">
    <property type="entry name" value="Endolysin_T4_type"/>
</dbReference>
<evidence type="ECO:0000256" key="16">
    <source>
        <dbReference type="RuleBase" id="RU003788"/>
    </source>
</evidence>
<evidence type="ECO:0000256" key="5">
    <source>
        <dbReference type="ARBA" id="ARBA00022612"/>
    </source>
</evidence>
<keyword evidence="10" id="KW-1043">Host membrane</keyword>
<keyword evidence="4 16" id="KW-0929">Antimicrobial</keyword>
<dbReference type="InterPro" id="IPR051018">
    <property type="entry name" value="Bacteriophage_GH24"/>
</dbReference>
<dbReference type="InterPro" id="IPR043688">
    <property type="entry name" value="SAR_endolysin-like"/>
</dbReference>
<dbReference type="SUPFAM" id="SSF53955">
    <property type="entry name" value="Lysozyme-like"/>
    <property type="match status" value="1"/>
</dbReference>
<keyword evidence="9" id="KW-0204">Cytolysis</keyword>
<dbReference type="GO" id="GO:0031640">
    <property type="term" value="P:killing of cells of another organism"/>
    <property type="evidence" value="ECO:0007669"/>
    <property type="project" value="UniProtKB-KW"/>
</dbReference>
<evidence type="ECO:0000256" key="2">
    <source>
        <dbReference type="ARBA" id="ARBA00022445"/>
    </source>
</evidence>
<dbReference type="Proteomes" id="UP000241096">
    <property type="component" value="Segment"/>
</dbReference>
<dbReference type="GO" id="GO:0042742">
    <property type="term" value="P:defense response to bacterium"/>
    <property type="evidence" value="ECO:0007669"/>
    <property type="project" value="UniProtKB-KW"/>
</dbReference>
<dbReference type="InterPro" id="IPR002196">
    <property type="entry name" value="Glyco_hydro_24"/>
</dbReference>
<keyword evidence="3" id="KW-1032">Host cell membrane</keyword>
<keyword evidence="6 16" id="KW-0081">Bacteriolytic enzyme</keyword>
<keyword evidence="12" id="KW-1133">Transmembrane helix</keyword>
<keyword evidence="5" id="KW-1188">Viral release from host cell</keyword>
<keyword evidence="2" id="KW-1030">Host cell inner membrane</keyword>
<evidence type="ECO:0000256" key="4">
    <source>
        <dbReference type="ARBA" id="ARBA00022529"/>
    </source>
</evidence>
<dbReference type="InterPro" id="IPR023346">
    <property type="entry name" value="Lysozyme-like_dom_sf"/>
</dbReference>
<keyword evidence="18" id="KW-1185">Reference proteome</keyword>
<protein>
    <recommendedName>
        <fullName evidence="16">Lysozyme</fullName>
        <ecNumber evidence="16">3.2.1.17</ecNumber>
    </recommendedName>
</protein>
<dbReference type="Gene3D" id="1.10.530.40">
    <property type="match status" value="1"/>
</dbReference>
<organism evidence="17 18">
    <name type="scientific">Pseudomonas phage ventosus</name>
    <dbReference type="NCBI Taxonomy" id="2048980"/>
    <lineage>
        <taxon>Viruses</taxon>
        <taxon>Duplodnaviria</taxon>
        <taxon>Heunggongvirae</taxon>
        <taxon>Uroviricota</taxon>
        <taxon>Caudoviricetes</taxon>
        <taxon>Vandenendeviridae</taxon>
        <taxon>Gorskivirinae</taxon>
        <taxon>Ventosusvirus</taxon>
        <taxon>Ventosusvirus ventosus</taxon>
    </lineage>
</organism>